<dbReference type="Pfam" id="PF22818">
    <property type="entry name" value="ApeI-like"/>
    <property type="match status" value="1"/>
</dbReference>
<evidence type="ECO:0000259" key="2">
    <source>
        <dbReference type="Pfam" id="PF22818"/>
    </source>
</evidence>
<dbReference type="InterPro" id="IPR054545">
    <property type="entry name" value="ApeI-like"/>
</dbReference>
<feature type="domain" description="ApeI dehydratase-like" evidence="2">
    <location>
        <begin position="450"/>
        <end position="547"/>
    </location>
</feature>
<dbReference type="Proteomes" id="UP000294444">
    <property type="component" value="Chromosome"/>
</dbReference>
<dbReference type="InterPro" id="IPR000873">
    <property type="entry name" value="AMP-dep_synth/lig_dom"/>
</dbReference>
<dbReference type="EMBL" id="CP038145">
    <property type="protein sequence ID" value="QBQ63944.1"/>
    <property type="molecule type" value="Genomic_DNA"/>
</dbReference>
<evidence type="ECO:0000259" key="1">
    <source>
        <dbReference type="Pfam" id="PF00501"/>
    </source>
</evidence>
<feature type="domain" description="AMP-dependent synthetase/ligase" evidence="1">
    <location>
        <begin position="15"/>
        <end position="286"/>
    </location>
</feature>
<reference evidence="3 4" key="1">
    <citation type="submission" date="2019-03" db="EMBL/GenBank/DDBJ databases">
        <authorList>
            <person name="Che Y."/>
            <person name="Zhou L."/>
        </authorList>
    </citation>
    <scope>NUCLEOTIDE SEQUENCE [LARGE SCALE GENOMIC DNA]</scope>
    <source>
        <strain evidence="3 4">AIFJ1607</strain>
    </source>
</reference>
<gene>
    <name evidence="3" type="ORF">EXH44_06705</name>
</gene>
<sequence>MKNHYLPHSAIAHFPTWTYADFEQRALQISAYLQQNKIKAIAVWLEDGANLACTLLACWHANVKVLFPPNDTPESVTWANQHADFWLTDNEQPKPSHLMFSELATDFPLQKIDQNRPLVDRHNQTELWLKTSGSTGEAKTIVKTAEEMWLSAEVLANALPFSAGNEITAISSVSIQHIYGLTVHIMMSLVQGWVIGRKQQFFPECIMAESQKSSQTVLVSSPAMLSRMDWHKPQLPKVVGIISSGGALDPDVSNQIRQQLHQPVVEIYGSTETGPIAIRQDTGLWQTLPYSQVGTDEEGALWLEAKWAKDRQQTADAVEIHPNGFELLGRIDRIVKIGDKRTSLVSVEQALMKHDWIDDCYIGKHPEHQRLATWAGLNELGIQAFRDHGRKYVIEQLKTHLSQSQEKSATPRFWRFTDKLPRNSQSKISRLEFEQICLNEIVDPIWLTQENQENVQILRGKVPLDLHFFKGHFANFPLVPGVIELQWVQDQLVRYFGQEKTILRIDNLKYQKFLRPNDEFELTLKWEETKNRMGFQLKTEGEMCGSGLFVFGDE</sequence>
<organism evidence="3 4">
    <name type="scientific">Actinobacillus indolicus</name>
    <dbReference type="NCBI Taxonomy" id="51049"/>
    <lineage>
        <taxon>Bacteria</taxon>
        <taxon>Pseudomonadati</taxon>
        <taxon>Pseudomonadota</taxon>
        <taxon>Gammaproteobacteria</taxon>
        <taxon>Pasteurellales</taxon>
        <taxon>Pasteurellaceae</taxon>
        <taxon>Actinobacillus</taxon>
    </lineage>
</organism>
<keyword evidence="4" id="KW-1185">Reference proteome</keyword>
<dbReference type="PANTHER" id="PTHR43767:SF10">
    <property type="entry name" value="SURFACTIN SYNTHASE SUBUNIT 1"/>
    <property type="match status" value="1"/>
</dbReference>
<dbReference type="KEGG" id="aio:EXH44_06705"/>
<evidence type="ECO:0000313" key="4">
    <source>
        <dbReference type="Proteomes" id="UP000294444"/>
    </source>
</evidence>
<dbReference type="Gene3D" id="3.10.129.10">
    <property type="entry name" value="Hotdog Thioesterase"/>
    <property type="match status" value="1"/>
</dbReference>
<dbReference type="SUPFAM" id="SSF54637">
    <property type="entry name" value="Thioesterase/thiol ester dehydrase-isomerase"/>
    <property type="match status" value="1"/>
</dbReference>
<dbReference type="InterPro" id="IPR042099">
    <property type="entry name" value="ANL_N_sf"/>
</dbReference>
<dbReference type="InterPro" id="IPR045851">
    <property type="entry name" value="AMP-bd_C_sf"/>
</dbReference>
<dbReference type="Pfam" id="PF00501">
    <property type="entry name" value="AMP-binding"/>
    <property type="match status" value="1"/>
</dbReference>
<accession>A0A4P7CIY5</accession>
<dbReference type="InterPro" id="IPR029069">
    <property type="entry name" value="HotDog_dom_sf"/>
</dbReference>
<dbReference type="Gene3D" id="3.40.50.12780">
    <property type="entry name" value="N-terminal domain of ligase-like"/>
    <property type="match status" value="1"/>
</dbReference>
<dbReference type="InterPro" id="IPR050237">
    <property type="entry name" value="ATP-dep_AMP-bd_enzyme"/>
</dbReference>
<protein>
    <submittedName>
        <fullName evidence="3">Long-chain fatty acid--CoA ligase</fullName>
    </submittedName>
</protein>
<dbReference type="GO" id="GO:0016874">
    <property type="term" value="F:ligase activity"/>
    <property type="evidence" value="ECO:0007669"/>
    <property type="project" value="UniProtKB-KW"/>
</dbReference>
<dbReference type="Gene3D" id="3.30.300.30">
    <property type="match status" value="1"/>
</dbReference>
<keyword evidence="3" id="KW-0436">Ligase</keyword>
<dbReference type="RefSeq" id="WP_162856774.1">
    <property type="nucleotide sequence ID" value="NZ_CP038145.1"/>
</dbReference>
<proteinExistence type="predicted"/>
<dbReference type="AlphaFoldDB" id="A0A4P7CIY5"/>
<name>A0A4P7CIY5_9PAST</name>
<dbReference type="SUPFAM" id="SSF56801">
    <property type="entry name" value="Acetyl-CoA synthetase-like"/>
    <property type="match status" value="1"/>
</dbReference>
<dbReference type="PANTHER" id="PTHR43767">
    <property type="entry name" value="LONG-CHAIN-FATTY-ACID--COA LIGASE"/>
    <property type="match status" value="1"/>
</dbReference>
<evidence type="ECO:0000313" key="3">
    <source>
        <dbReference type="EMBL" id="QBQ63944.1"/>
    </source>
</evidence>